<name>A0A506U246_9HYPH</name>
<dbReference type="OrthoDB" id="7916530at2"/>
<comment type="caution">
    <text evidence="1">The sequence shown here is derived from an EMBL/GenBank/DDBJ whole genome shotgun (WGS) entry which is preliminary data.</text>
</comment>
<proteinExistence type="predicted"/>
<protein>
    <submittedName>
        <fullName evidence="1">Uncharacterized protein</fullName>
    </submittedName>
</protein>
<organism evidence="1 2">
    <name type="scientific">Martelella alba</name>
    <dbReference type="NCBI Taxonomy" id="2590451"/>
    <lineage>
        <taxon>Bacteria</taxon>
        <taxon>Pseudomonadati</taxon>
        <taxon>Pseudomonadota</taxon>
        <taxon>Alphaproteobacteria</taxon>
        <taxon>Hyphomicrobiales</taxon>
        <taxon>Aurantimonadaceae</taxon>
        <taxon>Martelella</taxon>
    </lineage>
</organism>
<gene>
    <name evidence="1" type="ORF">FJU08_16625</name>
</gene>
<reference evidence="1 2" key="1">
    <citation type="submission" date="2019-06" db="EMBL/GenBank/DDBJ databases">
        <authorList>
            <person name="Li M."/>
        </authorList>
    </citation>
    <scope>NUCLEOTIDE SEQUENCE [LARGE SCALE GENOMIC DNA]</scope>
    <source>
        <strain evidence="1 2">BGMRC2036</strain>
    </source>
</reference>
<dbReference type="Proteomes" id="UP000318801">
    <property type="component" value="Unassembled WGS sequence"/>
</dbReference>
<sequence length="73" mass="8411">MSLHSVPTDGIKLEQNDLLNGEFRNQIIRESYLYLHWNGILTQNGAEREMETFGGHRLRMADIPLDSILAEEI</sequence>
<evidence type="ECO:0000313" key="1">
    <source>
        <dbReference type="EMBL" id="TPW28442.1"/>
    </source>
</evidence>
<evidence type="ECO:0000313" key="2">
    <source>
        <dbReference type="Proteomes" id="UP000318801"/>
    </source>
</evidence>
<dbReference type="RefSeq" id="WP_141150161.1">
    <property type="nucleotide sequence ID" value="NZ_VHLG01000012.1"/>
</dbReference>
<dbReference type="AlphaFoldDB" id="A0A506U246"/>
<accession>A0A506U246</accession>
<keyword evidence="2" id="KW-1185">Reference proteome</keyword>
<dbReference type="EMBL" id="VHLG01000012">
    <property type="protein sequence ID" value="TPW28442.1"/>
    <property type="molecule type" value="Genomic_DNA"/>
</dbReference>